<proteinExistence type="inferred from homology"/>
<name>A0A6M8HVP9_9PROT</name>
<evidence type="ECO:0000256" key="3">
    <source>
        <dbReference type="SAM" id="MobiDB-lite"/>
    </source>
</evidence>
<keyword evidence="4" id="KW-0812">Transmembrane</keyword>
<evidence type="ECO:0000256" key="4">
    <source>
        <dbReference type="SAM" id="Phobius"/>
    </source>
</evidence>
<dbReference type="Proteomes" id="UP000500767">
    <property type="component" value="Chromosome"/>
</dbReference>
<feature type="transmembrane region" description="Helical" evidence="4">
    <location>
        <begin position="194"/>
        <end position="215"/>
    </location>
</feature>
<reference evidence="5 6" key="1">
    <citation type="journal article" date="2014" name="World J. Microbiol. Biotechnol.">
        <title>Biodiversity and physiological characteristics of Antarctic and Arctic lichens-associated bacteria.</title>
        <authorList>
            <person name="Lee Y.M."/>
            <person name="Kim E.H."/>
            <person name="Lee H.K."/>
            <person name="Hong S.G."/>
        </authorList>
    </citation>
    <scope>NUCLEOTIDE SEQUENCE [LARGE SCALE GENOMIC DNA]</scope>
    <source>
        <strain evidence="5 6">PAMC 26569</strain>
    </source>
</reference>
<feature type="compositionally biased region" description="Basic and acidic residues" evidence="3">
    <location>
        <begin position="9"/>
        <end position="20"/>
    </location>
</feature>
<feature type="transmembrane region" description="Helical" evidence="4">
    <location>
        <begin position="84"/>
        <end position="105"/>
    </location>
</feature>
<keyword evidence="4" id="KW-0472">Membrane</keyword>
<protein>
    <submittedName>
        <fullName evidence="5">ABC transporter permease</fullName>
    </submittedName>
</protein>
<accession>A0A6M8HVP9</accession>
<evidence type="ECO:0000313" key="6">
    <source>
        <dbReference type="Proteomes" id="UP000500767"/>
    </source>
</evidence>
<dbReference type="EMBL" id="CP053708">
    <property type="protein sequence ID" value="QKE92370.1"/>
    <property type="molecule type" value="Genomic_DNA"/>
</dbReference>
<feature type="region of interest" description="Disordered" evidence="3">
    <location>
        <begin position="1"/>
        <end position="23"/>
    </location>
</feature>
<evidence type="ECO:0000313" key="5">
    <source>
        <dbReference type="EMBL" id="QKE92370.1"/>
    </source>
</evidence>
<feature type="transmembrane region" description="Helical" evidence="4">
    <location>
        <begin position="164"/>
        <end position="188"/>
    </location>
</feature>
<keyword evidence="4" id="KW-1133">Transmembrane helix</keyword>
<keyword evidence="2" id="KW-0813">Transport</keyword>
<feature type="transmembrane region" description="Helical" evidence="4">
    <location>
        <begin position="278"/>
        <end position="299"/>
    </location>
</feature>
<keyword evidence="6" id="KW-1185">Reference proteome</keyword>
<dbReference type="PANTHER" id="PTHR30413:SF10">
    <property type="entry name" value="CAPSULE POLYSACCHARIDE EXPORT INNER-MEMBRANE PROTEIN CTRC"/>
    <property type="match status" value="1"/>
</dbReference>
<dbReference type="PANTHER" id="PTHR30413">
    <property type="entry name" value="INNER MEMBRANE TRANSPORT PERMEASE"/>
    <property type="match status" value="1"/>
</dbReference>
<dbReference type="GO" id="GO:0015920">
    <property type="term" value="P:lipopolysaccharide transport"/>
    <property type="evidence" value="ECO:0007669"/>
    <property type="project" value="TreeGrafter"/>
</dbReference>
<dbReference type="AlphaFoldDB" id="A0A6M8HVP9"/>
<feature type="transmembrane region" description="Helical" evidence="4">
    <location>
        <begin position="117"/>
        <end position="143"/>
    </location>
</feature>
<dbReference type="KEGG" id="lck:HN018_01840"/>
<sequence>MNALPPASERLDQEAERAATDRSWTGRTTEAFRNLPHDLLLDARTGRSSRSSAARADIRDGLRLWRLALSLGWLDIKLRYRGSALGPFWLTLSSAVMIGSMGYIYSMLFHTVLRDYLPFLAVSVILWQAGIGAVASEACNSFLNAEQTIRSMRMPFTVQVLRTVVSNVIVLGHNVVVPLAVFAIFGAWPGFHALISLPGLALWLLDGAAACYLLGSVCARFRDIPPIIGSVMQIAYYITPVIWKPSQLGARGWWLPLNPFYPLLEVVREPLLGQVPTLLIWGTALGYSAVLWIVAWMIFVRARSRIAFWV</sequence>
<gene>
    <name evidence="5" type="ORF">HN018_01840</name>
</gene>
<organism evidence="5 6">
    <name type="scientific">Lichenicola cladoniae</name>
    <dbReference type="NCBI Taxonomy" id="1484109"/>
    <lineage>
        <taxon>Bacteria</taxon>
        <taxon>Pseudomonadati</taxon>
        <taxon>Pseudomonadota</taxon>
        <taxon>Alphaproteobacteria</taxon>
        <taxon>Acetobacterales</taxon>
        <taxon>Acetobacteraceae</taxon>
        <taxon>Lichenicola</taxon>
    </lineage>
</organism>
<feature type="transmembrane region" description="Helical" evidence="4">
    <location>
        <begin position="227"/>
        <end position="243"/>
    </location>
</feature>
<evidence type="ECO:0000256" key="1">
    <source>
        <dbReference type="ARBA" id="ARBA00007783"/>
    </source>
</evidence>
<evidence type="ECO:0000256" key="2">
    <source>
        <dbReference type="ARBA" id="ARBA00022448"/>
    </source>
</evidence>
<comment type="similarity">
    <text evidence="1">Belongs to the ABC-2 integral membrane protein family.</text>
</comment>